<comment type="caution">
    <text evidence="2">The sequence shown here is derived from an EMBL/GenBank/DDBJ whole genome shotgun (WGS) entry which is preliminary data.</text>
</comment>
<dbReference type="OrthoDB" id="117402at2"/>
<dbReference type="EMBL" id="SGXA01000006">
    <property type="protein sequence ID" value="RZS65105.1"/>
    <property type="molecule type" value="Genomic_DNA"/>
</dbReference>
<name>A0A4Q7MA96_9BACT</name>
<accession>A0A4Q7MA96</accession>
<dbReference type="Proteomes" id="UP000293874">
    <property type="component" value="Unassembled WGS sequence"/>
</dbReference>
<dbReference type="Pfam" id="PF13462">
    <property type="entry name" value="Thioredoxin_4"/>
    <property type="match status" value="1"/>
</dbReference>
<dbReference type="Gene3D" id="3.40.30.10">
    <property type="entry name" value="Glutaredoxin"/>
    <property type="match status" value="1"/>
</dbReference>
<dbReference type="InterPro" id="IPR013766">
    <property type="entry name" value="Thioredoxin_domain"/>
</dbReference>
<dbReference type="GO" id="GO:0016853">
    <property type="term" value="F:isomerase activity"/>
    <property type="evidence" value="ECO:0007669"/>
    <property type="project" value="UniProtKB-KW"/>
</dbReference>
<dbReference type="AlphaFoldDB" id="A0A4Q7MA96"/>
<dbReference type="RefSeq" id="WP_130544343.1">
    <property type="nucleotide sequence ID" value="NZ_CP042431.1"/>
</dbReference>
<proteinExistence type="predicted"/>
<evidence type="ECO:0000259" key="1">
    <source>
        <dbReference type="PROSITE" id="PS51352"/>
    </source>
</evidence>
<evidence type="ECO:0000313" key="3">
    <source>
        <dbReference type="Proteomes" id="UP000293874"/>
    </source>
</evidence>
<gene>
    <name evidence="2" type="ORF">EV199_5861</name>
</gene>
<organism evidence="2 3">
    <name type="scientific">Pseudobacter ginsenosidimutans</name>
    <dbReference type="NCBI Taxonomy" id="661488"/>
    <lineage>
        <taxon>Bacteria</taxon>
        <taxon>Pseudomonadati</taxon>
        <taxon>Bacteroidota</taxon>
        <taxon>Chitinophagia</taxon>
        <taxon>Chitinophagales</taxon>
        <taxon>Chitinophagaceae</taxon>
        <taxon>Pseudobacter</taxon>
    </lineage>
</organism>
<evidence type="ECO:0000313" key="2">
    <source>
        <dbReference type="EMBL" id="RZS65105.1"/>
    </source>
</evidence>
<dbReference type="PROSITE" id="PS51352">
    <property type="entry name" value="THIOREDOXIN_2"/>
    <property type="match status" value="1"/>
</dbReference>
<dbReference type="SUPFAM" id="SSF52833">
    <property type="entry name" value="Thioredoxin-like"/>
    <property type="match status" value="1"/>
</dbReference>
<dbReference type="InterPro" id="IPR036249">
    <property type="entry name" value="Thioredoxin-like_sf"/>
</dbReference>
<sequence>MATNNKPKLIEIKPPKDIWVGAIDAPVSLVEFGDYESEACAKAHEIVKKIMEQYDGRVKFNFRHFPLTQVHQRAQKAAEACVGAAQEGKFWEMHNLLFAHRTQLGSISLREYAREAGAKDKNFLPKLVDSLYGWTVRNDLLEGLDKGIRDIPAFFINNELYTGKISLPGLSKAIDDALASSGKKKSTVKQRA</sequence>
<reference evidence="2 3" key="1">
    <citation type="submission" date="2019-02" db="EMBL/GenBank/DDBJ databases">
        <title>Genomic Encyclopedia of Type Strains, Phase IV (KMG-IV): sequencing the most valuable type-strain genomes for metagenomic binning, comparative biology and taxonomic classification.</title>
        <authorList>
            <person name="Goeker M."/>
        </authorList>
    </citation>
    <scope>NUCLEOTIDE SEQUENCE [LARGE SCALE GENOMIC DNA]</scope>
    <source>
        <strain evidence="2 3">DSM 18116</strain>
    </source>
</reference>
<dbReference type="InterPro" id="IPR012336">
    <property type="entry name" value="Thioredoxin-like_fold"/>
</dbReference>
<protein>
    <submittedName>
        <fullName evidence="2">Protein-disulfide isomerase</fullName>
    </submittedName>
</protein>
<keyword evidence="3" id="KW-1185">Reference proteome</keyword>
<feature type="domain" description="Thioredoxin" evidence="1">
    <location>
        <begin position="1"/>
        <end position="179"/>
    </location>
</feature>
<keyword evidence="2" id="KW-0413">Isomerase</keyword>